<protein>
    <submittedName>
        <fullName evidence="2">Uncharacterized protein</fullName>
    </submittedName>
</protein>
<evidence type="ECO:0000256" key="1">
    <source>
        <dbReference type="SAM" id="MobiDB-lite"/>
    </source>
</evidence>
<dbReference type="Proteomes" id="UP001345963">
    <property type="component" value="Unassembled WGS sequence"/>
</dbReference>
<feature type="region of interest" description="Disordered" evidence="1">
    <location>
        <begin position="1"/>
        <end position="24"/>
    </location>
</feature>
<feature type="compositionally biased region" description="Polar residues" evidence="1">
    <location>
        <begin position="1"/>
        <end position="13"/>
    </location>
</feature>
<dbReference type="EMBL" id="JAHUTI010001029">
    <property type="protein sequence ID" value="MED6232631.1"/>
    <property type="molecule type" value="Genomic_DNA"/>
</dbReference>
<comment type="caution">
    <text evidence="2">The sequence shown here is derived from an EMBL/GenBank/DDBJ whole genome shotgun (WGS) entry which is preliminary data.</text>
</comment>
<name>A0ABU7A3I5_9TELE</name>
<reference evidence="2 3" key="1">
    <citation type="submission" date="2021-07" db="EMBL/GenBank/DDBJ databases">
        <authorList>
            <person name="Palmer J.M."/>
        </authorList>
    </citation>
    <scope>NUCLEOTIDE SEQUENCE [LARGE SCALE GENOMIC DNA]</scope>
    <source>
        <strain evidence="2 3">AT_MEX2019</strain>
        <tissue evidence="2">Muscle</tissue>
    </source>
</reference>
<feature type="compositionally biased region" description="Low complexity" evidence="1">
    <location>
        <begin position="14"/>
        <end position="24"/>
    </location>
</feature>
<evidence type="ECO:0000313" key="3">
    <source>
        <dbReference type="Proteomes" id="UP001345963"/>
    </source>
</evidence>
<accession>A0ABU7A3I5</accession>
<organism evidence="2 3">
    <name type="scientific">Ataeniobius toweri</name>
    <dbReference type="NCBI Taxonomy" id="208326"/>
    <lineage>
        <taxon>Eukaryota</taxon>
        <taxon>Metazoa</taxon>
        <taxon>Chordata</taxon>
        <taxon>Craniata</taxon>
        <taxon>Vertebrata</taxon>
        <taxon>Euteleostomi</taxon>
        <taxon>Actinopterygii</taxon>
        <taxon>Neopterygii</taxon>
        <taxon>Teleostei</taxon>
        <taxon>Neoteleostei</taxon>
        <taxon>Acanthomorphata</taxon>
        <taxon>Ovalentaria</taxon>
        <taxon>Atherinomorphae</taxon>
        <taxon>Cyprinodontiformes</taxon>
        <taxon>Goodeidae</taxon>
        <taxon>Ataeniobius</taxon>
    </lineage>
</organism>
<keyword evidence="3" id="KW-1185">Reference proteome</keyword>
<proteinExistence type="predicted"/>
<sequence>MFCQCHPSNTTNLSISDSESYSPSPDLHLHYQICSSRSQCRTLSTSKVTIDLLAASQLNVLLAKPVSSGGHRCLGRSAVDVQGLGYYFRT</sequence>
<gene>
    <name evidence="2" type="ORF">ATANTOWER_000316</name>
</gene>
<evidence type="ECO:0000313" key="2">
    <source>
        <dbReference type="EMBL" id="MED6232631.1"/>
    </source>
</evidence>